<dbReference type="Proteomes" id="UP001057402">
    <property type="component" value="Chromosome 11"/>
</dbReference>
<dbReference type="EMBL" id="CM042890">
    <property type="protein sequence ID" value="KAI4313055.1"/>
    <property type="molecule type" value="Genomic_DNA"/>
</dbReference>
<name>A0ACB9LQH8_9MYRT</name>
<organism evidence="1 2">
    <name type="scientific">Melastoma candidum</name>
    <dbReference type="NCBI Taxonomy" id="119954"/>
    <lineage>
        <taxon>Eukaryota</taxon>
        <taxon>Viridiplantae</taxon>
        <taxon>Streptophyta</taxon>
        <taxon>Embryophyta</taxon>
        <taxon>Tracheophyta</taxon>
        <taxon>Spermatophyta</taxon>
        <taxon>Magnoliopsida</taxon>
        <taxon>eudicotyledons</taxon>
        <taxon>Gunneridae</taxon>
        <taxon>Pentapetalae</taxon>
        <taxon>rosids</taxon>
        <taxon>malvids</taxon>
        <taxon>Myrtales</taxon>
        <taxon>Melastomataceae</taxon>
        <taxon>Melastomatoideae</taxon>
        <taxon>Melastomateae</taxon>
        <taxon>Melastoma</taxon>
    </lineage>
</organism>
<sequence length="273" mass="30432">MTASAGILSPGSVYELCVAALMGTTQKYWKSLVAHTDIKEKIDQALTVDGVLAIIADALKREFCGFSLSTETVEKEQSLTALVKLQICDMCWFDSYVCEFQKYYYNLDVVSQQFILETFFAKLPEPWPEVAQKAYELLLSEEKIVSGLGGKIQAVKYAMRKACTELQVKEAAKKLPYLNKSCCSQIEYVPGRYGCDTRNTSDKTLNQQIEYDESAQKIIEAFQDPPGLSEKEVGNPSSANNNNNNEGISQDSAPMQTGEDNCIKLDYDIFVGH</sequence>
<keyword evidence="2" id="KW-1185">Reference proteome</keyword>
<reference evidence="2" key="1">
    <citation type="journal article" date="2023" name="Front. Plant Sci.">
        <title>Chromosomal-level genome assembly of Melastoma candidum provides insights into trichome evolution.</title>
        <authorList>
            <person name="Zhong Y."/>
            <person name="Wu W."/>
            <person name="Sun C."/>
            <person name="Zou P."/>
            <person name="Liu Y."/>
            <person name="Dai S."/>
            <person name="Zhou R."/>
        </authorList>
    </citation>
    <scope>NUCLEOTIDE SEQUENCE [LARGE SCALE GENOMIC DNA]</scope>
</reference>
<protein>
    <submittedName>
        <fullName evidence="1">Uncharacterized protein</fullName>
    </submittedName>
</protein>
<comment type="caution">
    <text evidence="1">The sequence shown here is derived from an EMBL/GenBank/DDBJ whole genome shotgun (WGS) entry which is preliminary data.</text>
</comment>
<proteinExistence type="predicted"/>
<accession>A0ACB9LQH8</accession>
<gene>
    <name evidence="1" type="ORF">MLD38_037831</name>
</gene>
<evidence type="ECO:0000313" key="2">
    <source>
        <dbReference type="Proteomes" id="UP001057402"/>
    </source>
</evidence>
<evidence type="ECO:0000313" key="1">
    <source>
        <dbReference type="EMBL" id="KAI4313055.1"/>
    </source>
</evidence>